<name>A0A914PBE0_9BILA</name>
<keyword evidence="1" id="KW-1185">Reference proteome</keyword>
<proteinExistence type="predicted"/>
<reference evidence="2" key="1">
    <citation type="submission" date="2022-11" db="UniProtKB">
        <authorList>
            <consortium name="WormBaseParasite"/>
        </authorList>
    </citation>
    <scope>IDENTIFICATION</scope>
</reference>
<protein>
    <submittedName>
        <fullName evidence="2">Uncharacterized protein</fullName>
    </submittedName>
</protein>
<dbReference type="WBParaSite" id="PDA_v2.g12029.t1">
    <property type="protein sequence ID" value="PDA_v2.g12029.t1"/>
    <property type="gene ID" value="PDA_v2.g12029"/>
</dbReference>
<evidence type="ECO:0000313" key="1">
    <source>
        <dbReference type="Proteomes" id="UP000887578"/>
    </source>
</evidence>
<organism evidence="1 2">
    <name type="scientific">Panagrolaimus davidi</name>
    <dbReference type="NCBI Taxonomy" id="227884"/>
    <lineage>
        <taxon>Eukaryota</taxon>
        <taxon>Metazoa</taxon>
        <taxon>Ecdysozoa</taxon>
        <taxon>Nematoda</taxon>
        <taxon>Chromadorea</taxon>
        <taxon>Rhabditida</taxon>
        <taxon>Tylenchina</taxon>
        <taxon>Panagrolaimomorpha</taxon>
        <taxon>Panagrolaimoidea</taxon>
        <taxon>Panagrolaimidae</taxon>
        <taxon>Panagrolaimus</taxon>
    </lineage>
</organism>
<dbReference type="Proteomes" id="UP000887578">
    <property type="component" value="Unplaced"/>
</dbReference>
<accession>A0A914PBE0</accession>
<evidence type="ECO:0000313" key="2">
    <source>
        <dbReference type="WBParaSite" id="PDA_v2.g12029.t1"/>
    </source>
</evidence>
<sequence length="345" mass="38764">MDVFDDYSYGNITGSAMLSIYKRNNVQYISVSNVDVVNYVTKQTANRFCIDPGNVCTDNLSLPLEAPLGNQVFVMDAYFPSGNPIQFFHGIADDEGFFAADGTMYTIDKLCTTQQSNQSNLEDKEVHCCSAFKPVLQAPSNQPRCKKFKSRSSIVNANDNFSIFFTSSMNFTLDGNLFSAVGSISGATGNNYSIEYWYNDYWMCDSAVGPASVQCDNYTFPDGDAKIIFNVEFIRHQHRGESYANGGGMFARLIIRDGQTLMEEGITFSTKNDCSYQNFKFAGNPNYIVQNHFCCLEFESSFEQMQRQKGHFLKSMKKHSKMPSIEHSNLGQIKNTLISSRPNKV</sequence>
<dbReference type="AlphaFoldDB" id="A0A914PBE0"/>